<dbReference type="Gene3D" id="3.40.50.1000">
    <property type="entry name" value="HAD superfamily/HAD-like"/>
    <property type="match status" value="1"/>
</dbReference>
<name>A0A160TQ15_9ZZZZ</name>
<dbReference type="EMBL" id="CZRL01000009">
    <property type="protein sequence ID" value="CUS50028.1"/>
    <property type="molecule type" value="Genomic_DNA"/>
</dbReference>
<dbReference type="SUPFAM" id="SSF56784">
    <property type="entry name" value="HAD-like"/>
    <property type="match status" value="1"/>
</dbReference>
<dbReference type="PANTHER" id="PTHR43316:SF3">
    <property type="entry name" value="HALOACID DEHALOGENASE, TYPE II (AFU_ORTHOLOGUE AFUA_2G07750)-RELATED"/>
    <property type="match status" value="1"/>
</dbReference>
<dbReference type="NCBIfam" id="TIGR01493">
    <property type="entry name" value="HAD-SF-IA-v2"/>
    <property type="match status" value="1"/>
</dbReference>
<dbReference type="NCBIfam" id="TIGR01428">
    <property type="entry name" value="HAD_type_II"/>
    <property type="match status" value="1"/>
</dbReference>
<accession>A0A160TQ15</accession>
<evidence type="ECO:0000256" key="1">
    <source>
        <dbReference type="ARBA" id="ARBA00022801"/>
    </source>
</evidence>
<protein>
    <submittedName>
        <fullName evidence="2">Haloacid dehalogenase, type II</fullName>
    </submittedName>
</protein>
<organism evidence="2">
    <name type="scientific">hydrothermal vent metagenome</name>
    <dbReference type="NCBI Taxonomy" id="652676"/>
    <lineage>
        <taxon>unclassified sequences</taxon>
        <taxon>metagenomes</taxon>
        <taxon>ecological metagenomes</taxon>
    </lineage>
</organism>
<sequence>MENLTLLKAVTFDVFGTVVDWRTSIAREVEGLAVKKQFVVDGERFADAWRNLYQPSMKKVRDGKMPWTLLDDLHRTNLLEVLEAFGIDQLSEEEIEHLNRAWHRLDPWPDAVAGLQRLKQHYIIGTLSNGNVALIVNMAKFSGLPWDVVLGAEIARHYKPQPEAYLKSAEILGLEPRECMLVAAHNGDLAAAGRCGFQTAFVPRPTEYGSEQTTDLAAEYDCDLVAGDFIELAQILGC</sequence>
<evidence type="ECO:0000313" key="2">
    <source>
        <dbReference type="EMBL" id="CUS50028.1"/>
    </source>
</evidence>
<dbReference type="InterPro" id="IPR023214">
    <property type="entry name" value="HAD_sf"/>
</dbReference>
<dbReference type="InterPro" id="IPR006328">
    <property type="entry name" value="2-HAD"/>
</dbReference>
<proteinExistence type="predicted"/>
<dbReference type="Gene3D" id="1.10.150.750">
    <property type="match status" value="1"/>
</dbReference>
<reference evidence="2" key="1">
    <citation type="submission" date="2015-10" db="EMBL/GenBank/DDBJ databases">
        <authorList>
            <person name="Gilbert D.G."/>
        </authorList>
    </citation>
    <scope>NUCLEOTIDE SEQUENCE</scope>
</reference>
<dbReference type="InterPro" id="IPR006439">
    <property type="entry name" value="HAD-SF_hydro_IA"/>
</dbReference>
<dbReference type="PRINTS" id="PR00413">
    <property type="entry name" value="HADHALOGNASE"/>
</dbReference>
<dbReference type="InterPro" id="IPR036412">
    <property type="entry name" value="HAD-like_sf"/>
</dbReference>
<dbReference type="Pfam" id="PF00702">
    <property type="entry name" value="Hydrolase"/>
    <property type="match status" value="1"/>
</dbReference>
<dbReference type="GO" id="GO:0019120">
    <property type="term" value="F:hydrolase activity, acting on acid halide bonds, in C-halide compounds"/>
    <property type="evidence" value="ECO:0007669"/>
    <property type="project" value="InterPro"/>
</dbReference>
<dbReference type="CDD" id="cd02588">
    <property type="entry name" value="HAD_L2-DEX"/>
    <property type="match status" value="1"/>
</dbReference>
<gene>
    <name evidence="2" type="ORF">MGWOODY_XGa1733</name>
</gene>
<dbReference type="AlphaFoldDB" id="A0A160TQ15"/>
<dbReference type="InterPro" id="IPR051540">
    <property type="entry name" value="S-2-haloacid_dehalogenase"/>
</dbReference>
<keyword evidence="1" id="KW-0378">Hydrolase</keyword>
<dbReference type="PANTHER" id="PTHR43316">
    <property type="entry name" value="HYDROLASE, HALOACID DELAHOGENASE-RELATED"/>
    <property type="match status" value="1"/>
</dbReference>